<dbReference type="EMBL" id="DXHX01000169">
    <property type="protein sequence ID" value="HIV75742.1"/>
    <property type="molecule type" value="Genomic_DNA"/>
</dbReference>
<reference evidence="2" key="2">
    <citation type="submission" date="2021-04" db="EMBL/GenBank/DDBJ databases">
        <authorList>
            <person name="Gilroy R."/>
        </authorList>
    </citation>
    <scope>NUCLEOTIDE SEQUENCE</scope>
    <source>
        <strain evidence="2">CHK169-2315</strain>
    </source>
</reference>
<protein>
    <submittedName>
        <fullName evidence="2">YlxQ family RNA-binding protein</fullName>
    </submittedName>
</protein>
<dbReference type="Proteomes" id="UP000823937">
    <property type="component" value="Unassembled WGS sequence"/>
</dbReference>
<evidence type="ECO:0000313" key="3">
    <source>
        <dbReference type="Proteomes" id="UP000823937"/>
    </source>
</evidence>
<comment type="caution">
    <text evidence="2">The sequence shown here is derived from an EMBL/GenBank/DDBJ whole genome shotgun (WGS) entry which is preliminary data.</text>
</comment>
<dbReference type="InterPro" id="IPR004038">
    <property type="entry name" value="Ribosomal_eL8/eL30/eS12/Gad45"/>
</dbReference>
<dbReference type="InterPro" id="IPR029064">
    <property type="entry name" value="Ribosomal_eL30-like_sf"/>
</dbReference>
<name>A0A9D1PPB7_9BACI</name>
<dbReference type="Gene3D" id="3.30.1330.30">
    <property type="match status" value="1"/>
</dbReference>
<feature type="domain" description="Ribosomal protein eL8/eL30/eS12/Gadd45" evidence="1">
    <location>
        <begin position="7"/>
        <end position="93"/>
    </location>
</feature>
<dbReference type="Pfam" id="PF01248">
    <property type="entry name" value="Ribosomal_L7Ae"/>
    <property type="match status" value="1"/>
</dbReference>
<proteinExistence type="predicted"/>
<gene>
    <name evidence="2" type="ORF">H9895_11765</name>
</gene>
<accession>A0A9D1PPB7</accession>
<evidence type="ECO:0000313" key="2">
    <source>
        <dbReference type="EMBL" id="HIV75742.1"/>
    </source>
</evidence>
<dbReference type="SUPFAM" id="SSF55315">
    <property type="entry name" value="L30e-like"/>
    <property type="match status" value="1"/>
</dbReference>
<reference evidence="2" key="1">
    <citation type="journal article" date="2021" name="PeerJ">
        <title>Extensive microbial diversity within the chicken gut microbiome revealed by metagenomics and culture.</title>
        <authorList>
            <person name="Gilroy R."/>
            <person name="Ravi A."/>
            <person name="Getino M."/>
            <person name="Pursley I."/>
            <person name="Horton D.L."/>
            <person name="Alikhan N.F."/>
            <person name="Baker D."/>
            <person name="Gharbi K."/>
            <person name="Hall N."/>
            <person name="Watson M."/>
            <person name="Adriaenssens E.M."/>
            <person name="Foster-Nyarko E."/>
            <person name="Jarju S."/>
            <person name="Secka A."/>
            <person name="Antonio M."/>
            <person name="Oren A."/>
            <person name="Chaudhuri R.R."/>
            <person name="La Ragione R."/>
            <person name="Hildebrand F."/>
            <person name="Pallen M.J."/>
        </authorList>
    </citation>
    <scope>NUCLEOTIDE SEQUENCE</scope>
    <source>
        <strain evidence="2">CHK169-2315</strain>
    </source>
</reference>
<organism evidence="2 3">
    <name type="scientific">Candidatus Pseudogracilibacillus intestinigallinarum</name>
    <dbReference type="NCBI Taxonomy" id="2838742"/>
    <lineage>
        <taxon>Bacteria</taxon>
        <taxon>Bacillati</taxon>
        <taxon>Bacillota</taxon>
        <taxon>Bacilli</taxon>
        <taxon>Bacillales</taxon>
        <taxon>Bacillaceae</taxon>
        <taxon>Pseudogracilibacillus</taxon>
    </lineage>
</organism>
<dbReference type="NCBIfam" id="NF005825">
    <property type="entry name" value="PRK07714.1"/>
    <property type="match status" value="1"/>
</dbReference>
<sequence>MKSNYLNLVGLANRARKITTGEELIIKDIQAGKVSLLLIADDVGDQTKKKLQDKCTTYQVPYMEVDDRYTLGHAIGKSERVAIAILDNGFAKKIRTLLS</sequence>
<evidence type="ECO:0000259" key="1">
    <source>
        <dbReference type="Pfam" id="PF01248"/>
    </source>
</evidence>
<dbReference type="AlphaFoldDB" id="A0A9D1PPB7"/>